<evidence type="ECO:0000313" key="2">
    <source>
        <dbReference type="EMBL" id="KAG9262102.1"/>
    </source>
</evidence>
<feature type="compositionally biased region" description="Polar residues" evidence="1">
    <location>
        <begin position="1"/>
        <end position="12"/>
    </location>
</feature>
<proteinExistence type="predicted"/>
<protein>
    <submittedName>
        <fullName evidence="2">Uncharacterized protein</fullName>
    </submittedName>
</protein>
<evidence type="ECO:0000256" key="1">
    <source>
        <dbReference type="SAM" id="MobiDB-lite"/>
    </source>
</evidence>
<gene>
    <name evidence="2" type="ORF">AMEX_G23816</name>
</gene>
<reference evidence="2 3" key="1">
    <citation type="submission" date="2021-07" db="EMBL/GenBank/DDBJ databases">
        <authorList>
            <person name="Imarazene B."/>
            <person name="Zahm M."/>
            <person name="Klopp C."/>
            <person name="Cabau C."/>
            <person name="Beille S."/>
            <person name="Jouanno E."/>
            <person name="Castinel A."/>
            <person name="Lluch J."/>
            <person name="Gil L."/>
            <person name="Kuchtly C."/>
            <person name="Lopez Roques C."/>
            <person name="Donnadieu C."/>
            <person name="Parrinello H."/>
            <person name="Journot L."/>
            <person name="Du K."/>
            <person name="Schartl M."/>
            <person name="Retaux S."/>
            <person name="Guiguen Y."/>
        </authorList>
    </citation>
    <scope>NUCLEOTIDE SEQUENCE [LARGE SCALE GENOMIC DNA]</scope>
    <source>
        <strain evidence="2">Pach_M1</strain>
        <tissue evidence="2">Testis</tissue>
    </source>
</reference>
<feature type="compositionally biased region" description="Low complexity" evidence="1">
    <location>
        <begin position="55"/>
        <end position="65"/>
    </location>
</feature>
<evidence type="ECO:0000313" key="3">
    <source>
        <dbReference type="Proteomes" id="UP000752171"/>
    </source>
</evidence>
<sequence length="81" mass="8957">MADNTPRSSDGNSRYKHRPERYSLSQALELLELMGDDNSEVEDLSDIDDLVGDTDYQPPQQVPSSSEEDSSGCEDPIPQPS</sequence>
<feature type="region of interest" description="Disordered" evidence="1">
    <location>
        <begin position="1"/>
        <end position="21"/>
    </location>
</feature>
<organism evidence="2 3">
    <name type="scientific">Astyanax mexicanus</name>
    <name type="common">Blind cave fish</name>
    <name type="synonym">Astyanax fasciatus mexicanus</name>
    <dbReference type="NCBI Taxonomy" id="7994"/>
    <lineage>
        <taxon>Eukaryota</taxon>
        <taxon>Metazoa</taxon>
        <taxon>Chordata</taxon>
        <taxon>Craniata</taxon>
        <taxon>Vertebrata</taxon>
        <taxon>Euteleostomi</taxon>
        <taxon>Actinopterygii</taxon>
        <taxon>Neopterygii</taxon>
        <taxon>Teleostei</taxon>
        <taxon>Ostariophysi</taxon>
        <taxon>Characiformes</taxon>
        <taxon>Characoidei</taxon>
        <taxon>Acestrorhamphidae</taxon>
        <taxon>Acestrorhamphinae</taxon>
        <taxon>Astyanax</taxon>
    </lineage>
</organism>
<dbReference type="EMBL" id="JAICCE010000021">
    <property type="protein sequence ID" value="KAG9262102.1"/>
    <property type="molecule type" value="Genomic_DNA"/>
</dbReference>
<dbReference type="AlphaFoldDB" id="A0A8T2KWM2"/>
<dbReference type="Proteomes" id="UP000752171">
    <property type="component" value="Unassembled WGS sequence"/>
</dbReference>
<comment type="caution">
    <text evidence="2">The sequence shown here is derived from an EMBL/GenBank/DDBJ whole genome shotgun (WGS) entry which is preliminary data.</text>
</comment>
<feature type="compositionally biased region" description="Acidic residues" evidence="1">
    <location>
        <begin position="34"/>
        <end position="52"/>
    </location>
</feature>
<feature type="region of interest" description="Disordered" evidence="1">
    <location>
        <begin position="34"/>
        <end position="81"/>
    </location>
</feature>
<name>A0A8T2KWM2_ASTMX</name>
<accession>A0A8T2KWM2</accession>